<protein>
    <submittedName>
        <fullName evidence="3">PRC-barrel domain-containing protein</fullName>
    </submittedName>
</protein>
<dbReference type="PANTHER" id="PTHR36505">
    <property type="entry name" value="BLR1072 PROTEIN"/>
    <property type="match status" value="1"/>
</dbReference>
<dbReference type="PANTHER" id="PTHR36505:SF1">
    <property type="entry name" value="BLR1072 PROTEIN"/>
    <property type="match status" value="1"/>
</dbReference>
<dbReference type="InterPro" id="IPR027275">
    <property type="entry name" value="PRC-brl_dom"/>
</dbReference>
<organism evidence="3 4">
    <name type="scientific">Candidatus Accumulibacter affinis</name>
    <dbReference type="NCBI Taxonomy" id="2954384"/>
    <lineage>
        <taxon>Bacteria</taxon>
        <taxon>Pseudomonadati</taxon>
        <taxon>Pseudomonadota</taxon>
        <taxon>Betaproteobacteria</taxon>
        <taxon>Candidatus Accumulibacter</taxon>
    </lineage>
</organism>
<gene>
    <name evidence="3" type="ORF">IPK02_12365</name>
</gene>
<accession>A0A935W580</accession>
<dbReference type="Proteomes" id="UP000706151">
    <property type="component" value="Unassembled WGS sequence"/>
</dbReference>
<feature type="region of interest" description="Disordered" evidence="1">
    <location>
        <begin position="12"/>
        <end position="32"/>
    </location>
</feature>
<dbReference type="InterPro" id="IPR011033">
    <property type="entry name" value="PRC_barrel-like_sf"/>
</dbReference>
<evidence type="ECO:0000313" key="4">
    <source>
        <dbReference type="Proteomes" id="UP000706151"/>
    </source>
</evidence>
<dbReference type="AlphaFoldDB" id="A0A935W580"/>
<dbReference type="Pfam" id="PF05239">
    <property type="entry name" value="PRC"/>
    <property type="match status" value="1"/>
</dbReference>
<feature type="domain" description="PRC-barrel" evidence="2">
    <location>
        <begin position="31"/>
        <end position="107"/>
    </location>
</feature>
<evidence type="ECO:0000313" key="3">
    <source>
        <dbReference type="EMBL" id="MBK7954673.1"/>
    </source>
</evidence>
<comment type="caution">
    <text evidence="3">The sequence shown here is derived from an EMBL/GenBank/DDBJ whole genome shotgun (WGS) entry which is preliminary data.</text>
</comment>
<evidence type="ECO:0000256" key="1">
    <source>
        <dbReference type="SAM" id="MobiDB-lite"/>
    </source>
</evidence>
<dbReference type="SUPFAM" id="SSF50346">
    <property type="entry name" value="PRC-barrel domain"/>
    <property type="match status" value="1"/>
</dbReference>
<evidence type="ECO:0000259" key="2">
    <source>
        <dbReference type="Pfam" id="PF05239"/>
    </source>
</evidence>
<proteinExistence type="predicted"/>
<dbReference type="Gene3D" id="2.30.30.240">
    <property type="entry name" value="PRC-barrel domain"/>
    <property type="match status" value="1"/>
</dbReference>
<name>A0A935W580_9PROT</name>
<sequence length="143" mass="16257">MNYEDRDTYGIYKAQRGGEPGPDLRRGPGPEMMGADTLIGNDVYNQKDEDIGDIKEIMLDLRNGTVAYAVLSFGGFLGMHEKLFAVPWHALTLDTRNKRFVLNVEKARLEHAPGFDKEKWPDMADQAWAQEIHSYYGTKPYSD</sequence>
<dbReference type="EMBL" id="JADJOT010000009">
    <property type="protein sequence ID" value="MBK7954673.1"/>
    <property type="molecule type" value="Genomic_DNA"/>
</dbReference>
<reference evidence="3 4" key="1">
    <citation type="submission" date="2020-10" db="EMBL/GenBank/DDBJ databases">
        <title>Connecting structure to function with the recovery of over 1000 high-quality activated sludge metagenome-assembled genomes encoding full-length rRNA genes using long-read sequencing.</title>
        <authorList>
            <person name="Singleton C.M."/>
            <person name="Petriglieri F."/>
            <person name="Kristensen J.M."/>
            <person name="Kirkegaard R.H."/>
            <person name="Michaelsen T.Y."/>
            <person name="Andersen M.H."/>
            <person name="Karst S.M."/>
            <person name="Dueholm M.S."/>
            <person name="Nielsen P.H."/>
            <person name="Albertsen M."/>
        </authorList>
    </citation>
    <scope>NUCLEOTIDE SEQUENCE [LARGE SCALE GENOMIC DNA]</scope>
    <source>
        <strain evidence="3">Fred_18-Q3-R57-64_BAT3C.720</strain>
    </source>
</reference>